<evidence type="ECO:0000259" key="2">
    <source>
        <dbReference type="Pfam" id="PF00582"/>
    </source>
</evidence>
<dbReference type="Gene3D" id="3.40.50.620">
    <property type="entry name" value="HUPs"/>
    <property type="match status" value="2"/>
</dbReference>
<dbReference type="KEGG" id="stri:C7M71_028775"/>
<dbReference type="Pfam" id="PF00582">
    <property type="entry name" value="Usp"/>
    <property type="match status" value="2"/>
</dbReference>
<sequence length="292" mass="29533">MDSSAQVREVVVGVDALPECGAAVEWAAAEAERRGCPLRLVHAVSTGTGTLSKRASAGATELILQAGRDLLAVAVAQAVAAHPGLETADTVVAADPAAALLDAAGPHTLVVVGSRGRGGFAALLLGSVSLRVAAHARCPVVVVHAPPAPAQGLSVLVGVGGEEDIPVVRFAFDLAAHRAAPVRALHAWSAVSDAGQLVPLVDSLDEEEREHARLLSRTMEAARSGFPQSQVVTDVVSGTPAAALVEASAHAALLVVGASRRGRAGHLGLHPGRVVHAVLHHAHCPVAVVPVP</sequence>
<gene>
    <name evidence="3" type="ORF">C7M71_028775</name>
</gene>
<dbReference type="SUPFAM" id="SSF52402">
    <property type="entry name" value="Adenine nucleotide alpha hydrolases-like"/>
    <property type="match status" value="2"/>
</dbReference>
<protein>
    <submittedName>
        <fullName evidence="3">Universal stress protein</fullName>
    </submittedName>
</protein>
<dbReference type="InterPro" id="IPR006016">
    <property type="entry name" value="UspA"/>
</dbReference>
<name>A0A345T475_9ACTN</name>
<dbReference type="InterPro" id="IPR006015">
    <property type="entry name" value="Universal_stress_UspA"/>
</dbReference>
<comment type="similarity">
    <text evidence="1">Belongs to the universal stress protein A family.</text>
</comment>
<dbReference type="OrthoDB" id="9784123at2"/>
<keyword evidence="4" id="KW-1185">Reference proteome</keyword>
<dbReference type="PANTHER" id="PTHR46268">
    <property type="entry name" value="STRESS RESPONSE PROTEIN NHAX"/>
    <property type="match status" value="1"/>
</dbReference>
<dbReference type="PRINTS" id="PR01438">
    <property type="entry name" value="UNVRSLSTRESS"/>
</dbReference>
<feature type="domain" description="UspA" evidence="2">
    <location>
        <begin position="155"/>
        <end position="290"/>
    </location>
</feature>
<proteinExistence type="inferred from homology"/>
<reference evidence="4" key="1">
    <citation type="submission" date="2018-07" db="EMBL/GenBank/DDBJ databases">
        <title>Streptacidiphilus bronchialis DSM 106435 chromosome.</title>
        <authorList>
            <person name="Batra D."/>
            <person name="Gulvik C.A."/>
        </authorList>
    </citation>
    <scope>NUCLEOTIDE SEQUENCE [LARGE SCALE GENOMIC DNA]</scope>
    <source>
        <strain evidence="4">DSM 106435</strain>
    </source>
</reference>
<dbReference type="AlphaFoldDB" id="A0A345T475"/>
<feature type="domain" description="UspA" evidence="2">
    <location>
        <begin position="8"/>
        <end position="144"/>
    </location>
</feature>
<evidence type="ECO:0000313" key="3">
    <source>
        <dbReference type="EMBL" id="AXI80780.1"/>
    </source>
</evidence>
<accession>A0A345T475</accession>
<dbReference type="PANTHER" id="PTHR46268:SF6">
    <property type="entry name" value="UNIVERSAL STRESS PROTEIN UP12"/>
    <property type="match status" value="1"/>
</dbReference>
<dbReference type="RefSeq" id="WP_111492201.1">
    <property type="nucleotide sequence ID" value="NZ_CP031264.1"/>
</dbReference>
<dbReference type="Proteomes" id="UP000249340">
    <property type="component" value="Chromosome"/>
</dbReference>
<dbReference type="EMBL" id="CP031264">
    <property type="protein sequence ID" value="AXI80780.1"/>
    <property type="molecule type" value="Genomic_DNA"/>
</dbReference>
<dbReference type="InterPro" id="IPR014729">
    <property type="entry name" value="Rossmann-like_a/b/a_fold"/>
</dbReference>
<evidence type="ECO:0000256" key="1">
    <source>
        <dbReference type="ARBA" id="ARBA00008791"/>
    </source>
</evidence>
<organism evidence="3 4">
    <name type="scientific">Peterkaempfera bronchialis</name>
    <dbReference type="NCBI Taxonomy" id="2126346"/>
    <lineage>
        <taxon>Bacteria</taxon>
        <taxon>Bacillati</taxon>
        <taxon>Actinomycetota</taxon>
        <taxon>Actinomycetes</taxon>
        <taxon>Kitasatosporales</taxon>
        <taxon>Streptomycetaceae</taxon>
        <taxon>Peterkaempfera</taxon>
    </lineage>
</organism>
<evidence type="ECO:0000313" key="4">
    <source>
        <dbReference type="Proteomes" id="UP000249340"/>
    </source>
</evidence>